<evidence type="ECO:0000313" key="3">
    <source>
        <dbReference type="Proteomes" id="UP001368500"/>
    </source>
</evidence>
<reference evidence="2 3" key="1">
    <citation type="submission" date="2024-04" db="EMBL/GenBank/DDBJ databases">
        <title>Novel species of the genus Ideonella isolated from streams.</title>
        <authorList>
            <person name="Lu H."/>
        </authorList>
    </citation>
    <scope>NUCLEOTIDE SEQUENCE [LARGE SCALE GENOMIC DNA]</scope>
    <source>
        <strain evidence="2 3">BYS139W</strain>
    </source>
</reference>
<evidence type="ECO:0000313" key="2">
    <source>
        <dbReference type="EMBL" id="MEK8025022.1"/>
    </source>
</evidence>
<sequence>MDERPGGGLQADLARYCGVARPSVSDWFRGETKTLKAATLILAAEYLGVRPRWLLDGVGPMRDQGAPAAPAPTAPTLGEALEVLGIALAAAPPDMREAAAANLAGLARAGGQGPWTGLVLQLLQAGAAGGAEPVKRQRAA</sequence>
<keyword evidence="3" id="KW-1185">Reference proteome</keyword>
<protein>
    <submittedName>
        <fullName evidence="2">Helix-turn-helix transcriptional regulator</fullName>
    </submittedName>
</protein>
<accession>A0ABU9B7N1</accession>
<dbReference type="SUPFAM" id="SSF47413">
    <property type="entry name" value="lambda repressor-like DNA-binding domains"/>
    <property type="match status" value="1"/>
</dbReference>
<dbReference type="EMBL" id="JBBUTF010000003">
    <property type="protein sequence ID" value="MEK8025022.1"/>
    <property type="molecule type" value="Genomic_DNA"/>
</dbReference>
<dbReference type="CDD" id="cd00093">
    <property type="entry name" value="HTH_XRE"/>
    <property type="match status" value="1"/>
</dbReference>
<dbReference type="Proteomes" id="UP001368500">
    <property type="component" value="Unassembled WGS sequence"/>
</dbReference>
<feature type="domain" description="HTH cro/C1-type" evidence="1">
    <location>
        <begin position="10"/>
        <end position="54"/>
    </location>
</feature>
<dbReference type="InterPro" id="IPR010982">
    <property type="entry name" value="Lambda_DNA-bd_dom_sf"/>
</dbReference>
<dbReference type="PROSITE" id="PS50943">
    <property type="entry name" value="HTH_CROC1"/>
    <property type="match status" value="1"/>
</dbReference>
<dbReference type="RefSeq" id="WP_341372805.1">
    <property type="nucleotide sequence ID" value="NZ_JBBUTF010000003.1"/>
</dbReference>
<organism evidence="2 3">
    <name type="scientific">Pseudaquabacterium rugosum</name>
    <dbReference type="NCBI Taxonomy" id="2984194"/>
    <lineage>
        <taxon>Bacteria</taxon>
        <taxon>Pseudomonadati</taxon>
        <taxon>Pseudomonadota</taxon>
        <taxon>Betaproteobacteria</taxon>
        <taxon>Burkholderiales</taxon>
        <taxon>Sphaerotilaceae</taxon>
        <taxon>Pseudaquabacterium</taxon>
    </lineage>
</organism>
<name>A0ABU9B7N1_9BURK</name>
<proteinExistence type="predicted"/>
<gene>
    <name evidence="2" type="ORF">AACH11_03485</name>
</gene>
<dbReference type="Pfam" id="PF01381">
    <property type="entry name" value="HTH_3"/>
    <property type="match status" value="1"/>
</dbReference>
<dbReference type="InterPro" id="IPR001387">
    <property type="entry name" value="Cro/C1-type_HTH"/>
</dbReference>
<comment type="caution">
    <text evidence="2">The sequence shown here is derived from an EMBL/GenBank/DDBJ whole genome shotgun (WGS) entry which is preliminary data.</text>
</comment>
<dbReference type="Gene3D" id="1.10.260.40">
    <property type="entry name" value="lambda repressor-like DNA-binding domains"/>
    <property type="match status" value="1"/>
</dbReference>
<evidence type="ECO:0000259" key="1">
    <source>
        <dbReference type="PROSITE" id="PS50943"/>
    </source>
</evidence>